<dbReference type="InterPro" id="IPR006155">
    <property type="entry name" value="Josephin"/>
</dbReference>
<dbReference type="SMART" id="SM01246">
    <property type="entry name" value="Josephin"/>
    <property type="match status" value="1"/>
</dbReference>
<dbReference type="GeneID" id="13442368"/>
<evidence type="ECO:0000256" key="3">
    <source>
        <dbReference type="ARBA" id="ARBA00022670"/>
    </source>
</evidence>
<reference evidence="8" key="2">
    <citation type="submission" date="2011-03" db="EMBL/GenBank/DDBJ databases">
        <title>Comparative genomics and transcriptomics of Neospora caninum and Toxoplasma gondii.</title>
        <authorList>
            <person name="Reid A.J."/>
            <person name="Sohal A."/>
            <person name="Harris D."/>
            <person name="Quail M."/>
            <person name="Sanders M."/>
            <person name="Berriman M."/>
            <person name="Wastling J.M."/>
            <person name="Pain A."/>
        </authorList>
    </citation>
    <scope>NUCLEOTIDE SEQUENCE</scope>
    <source>
        <strain evidence="8">Liverpool</strain>
    </source>
</reference>
<dbReference type="InterPro" id="IPR040053">
    <property type="entry name" value="JOSD1/2"/>
</dbReference>
<dbReference type="InParanoid" id="F0VK36"/>
<protein>
    <recommendedName>
        <fullName evidence="2">ubiquitinyl hydrolase 1</fullName>
        <ecNumber evidence="2">3.4.19.12</ecNumber>
    </recommendedName>
</protein>
<evidence type="ECO:0000256" key="5">
    <source>
        <dbReference type="ARBA" id="ARBA00022801"/>
    </source>
</evidence>
<reference evidence="10" key="3">
    <citation type="journal article" date="2012" name="PLoS Pathog.">
        <title>Comparative genomics of the apicomplexan parasites Toxoplasma gondii and Neospora caninum: Coccidia differing in host range and transmission strategy.</title>
        <authorList>
            <person name="Reid A.J."/>
            <person name="Vermont S.J."/>
            <person name="Cotton J.A."/>
            <person name="Harris D."/>
            <person name="Hill-Cawthorne G.A."/>
            <person name="Konen-Waisman S."/>
            <person name="Latham S.M."/>
            <person name="Mourier T."/>
            <person name="Norton R."/>
            <person name="Quail M.A."/>
            <person name="Sanders M."/>
            <person name="Shanmugam D."/>
            <person name="Sohal A."/>
            <person name="Wasmuth J.D."/>
            <person name="Brunk B."/>
            <person name="Grigg M.E."/>
            <person name="Howard J.C."/>
            <person name="Parkinson J."/>
            <person name="Roos D.S."/>
            <person name="Trees A.J."/>
            <person name="Berriman M."/>
            <person name="Pain A."/>
            <person name="Wastling J.M."/>
        </authorList>
    </citation>
    <scope>NUCLEOTIDE SEQUENCE [LARGE SCALE GENOMIC DNA]</scope>
    <source>
        <strain evidence="10">Liverpool</strain>
    </source>
</reference>
<accession>F0VK36</accession>
<keyword evidence="3" id="KW-0645">Protease</keyword>
<keyword evidence="5" id="KW-0378">Hydrolase</keyword>
<feature type="region of interest" description="Disordered" evidence="6">
    <location>
        <begin position="481"/>
        <end position="505"/>
    </location>
</feature>
<evidence type="ECO:0000256" key="1">
    <source>
        <dbReference type="ARBA" id="ARBA00000707"/>
    </source>
</evidence>
<organism evidence="8 10">
    <name type="scientific">Neospora caninum (strain Liverpool)</name>
    <dbReference type="NCBI Taxonomy" id="572307"/>
    <lineage>
        <taxon>Eukaryota</taxon>
        <taxon>Sar</taxon>
        <taxon>Alveolata</taxon>
        <taxon>Apicomplexa</taxon>
        <taxon>Conoidasida</taxon>
        <taxon>Coccidia</taxon>
        <taxon>Eucoccidiorida</taxon>
        <taxon>Eimeriorina</taxon>
        <taxon>Sarcocystidae</taxon>
        <taxon>Neospora</taxon>
    </lineage>
</organism>
<dbReference type="EC" id="3.4.19.12" evidence="2"/>
<feature type="compositionally biased region" description="Basic and acidic residues" evidence="6">
    <location>
        <begin position="650"/>
        <end position="665"/>
    </location>
</feature>
<reference evidence="8" key="1">
    <citation type="submission" date="2011-02" db="EMBL/GenBank/DDBJ databases">
        <authorList>
            <person name="Aslett M."/>
        </authorList>
    </citation>
    <scope>NUCLEOTIDE SEQUENCE</scope>
    <source>
        <strain evidence="8">Liverpool</strain>
    </source>
</reference>
<dbReference type="PANTHER" id="PTHR13291:SF0">
    <property type="entry name" value="JOSEPHIN-LIKE PROTEIN"/>
    <property type="match status" value="1"/>
</dbReference>
<evidence type="ECO:0000313" key="8">
    <source>
        <dbReference type="EMBL" id="CBZ54437.1"/>
    </source>
</evidence>
<evidence type="ECO:0000256" key="4">
    <source>
        <dbReference type="ARBA" id="ARBA00022786"/>
    </source>
</evidence>
<feature type="domain" description="Josephin" evidence="7">
    <location>
        <begin position="26"/>
        <end position="600"/>
    </location>
</feature>
<dbReference type="VEuPathDB" id="ToxoDB:NCLIV_048660"/>
<dbReference type="RefSeq" id="XP_003884467.1">
    <property type="nucleotide sequence ID" value="XM_003884418.1"/>
</dbReference>
<dbReference type="GO" id="GO:0006508">
    <property type="term" value="P:proteolysis"/>
    <property type="evidence" value="ECO:0007669"/>
    <property type="project" value="UniProtKB-KW"/>
</dbReference>
<dbReference type="PANTHER" id="PTHR13291">
    <property type="entry name" value="JOSEPHIN 1, 2"/>
    <property type="match status" value="1"/>
</dbReference>
<evidence type="ECO:0000313" key="9">
    <source>
        <dbReference type="EMBL" id="CEL69146.1"/>
    </source>
</evidence>
<dbReference type="AlphaFoldDB" id="F0VK36"/>
<evidence type="ECO:0000259" key="7">
    <source>
        <dbReference type="SMART" id="SM01246"/>
    </source>
</evidence>
<proteinExistence type="predicted"/>
<dbReference type="EMBL" id="LN714485">
    <property type="protein sequence ID" value="CEL69146.1"/>
    <property type="molecule type" value="Genomic_DNA"/>
</dbReference>
<dbReference type="Proteomes" id="UP000007494">
    <property type="component" value="Chromosome X"/>
</dbReference>
<evidence type="ECO:0000256" key="2">
    <source>
        <dbReference type="ARBA" id="ARBA00012759"/>
    </source>
</evidence>
<dbReference type="OrthoDB" id="422700at2759"/>
<keyword evidence="4" id="KW-0833">Ubl conjugation pathway</keyword>
<gene>
    <name evidence="9" type="ORF">BN1204_048660</name>
    <name evidence="8" type="ORF">NCLIV_048660</name>
</gene>
<sequence>MASPPCVCNSNGKLPLPRIIHVYHERQSLLQCARHTVNNILQAPAYSSADFERLAGALDRGEFFPVEKLEQQIPRGPPATAHAKGKRSELRPPRRRGAWAGQSIFAGGPEACSEGASIPVNERETASRDGFCGETKTHEQAGWQVRGQTGEDKHQTYSGHSMPQEGDPGKRSCHGNGAAVSEQDRICTLTRQASPGSPDSSSQSPHAHRGKEPCSSSGLPLRESSDSSSTSFYTPEQEAGDSWPPSSPNASTPVAPAHLSRNTNFGPIILKRTDVPSRATAPLSCSPLSCATAMPVFLRPVPPRPVASPLFPEEGSRGNLFSALFATNYSAPFCLGNYDLSLVQLLLGRHGLELDFRNERRAQGRSGRTVSAKGVPTKGSSLTHENTRNSCCPVFPGAVTLEQLRNPRLVGFIINVELPKTGWRRLLPKSASRHFYAIRKLSCTYTLEPRSCGTGGKFGSANEMATGKRAEKNTVLLLDVPERDPQNEDWGTSESQTEKPPATRVHCGEAPHDCPCGSLSFIQYTTSEDRHDAASRFHSETERRVSSSQKAAAAGHAHSESGYCWVNLDSKLERPYVFVDDRALVLYLNKKLGERYGVSMQGSTQAMPRVSPEDKKRCLQMFEEGCVCSTTPRADSQYQECDESTVGDLGGKRFEADAKGGRSPETRSAPATVHKVPHEPLRLYMPRRYGDENSATESSNVDDDYKDAVVIEVVLATDENG</sequence>
<keyword evidence="10" id="KW-1185">Reference proteome</keyword>
<feature type="region of interest" description="Disordered" evidence="6">
    <location>
        <begin position="74"/>
        <end position="97"/>
    </location>
</feature>
<evidence type="ECO:0000256" key="6">
    <source>
        <dbReference type="SAM" id="MobiDB-lite"/>
    </source>
</evidence>
<feature type="compositionally biased region" description="Low complexity" evidence="6">
    <location>
        <begin position="194"/>
        <end position="205"/>
    </location>
</feature>
<evidence type="ECO:0000313" key="10">
    <source>
        <dbReference type="Proteomes" id="UP000007494"/>
    </source>
</evidence>
<feature type="region of interest" description="Disordered" evidence="6">
    <location>
        <begin position="132"/>
        <end position="259"/>
    </location>
</feature>
<dbReference type="EMBL" id="FR823391">
    <property type="protein sequence ID" value="CBZ54437.1"/>
    <property type="molecule type" value="Genomic_DNA"/>
</dbReference>
<reference evidence="9" key="4">
    <citation type="journal article" date="2015" name="PLoS ONE">
        <title>Comprehensive Evaluation of Toxoplasma gondii VEG and Neospora caninum LIV Genomes with Tachyzoite Stage Transcriptome and Proteome Defines Novel Transcript Features.</title>
        <authorList>
            <person name="Ramaprasad A."/>
            <person name="Mourier T."/>
            <person name="Naeem R."/>
            <person name="Malas T.B."/>
            <person name="Moussa E."/>
            <person name="Panigrahi A."/>
            <person name="Vermont S.J."/>
            <person name="Otto T.D."/>
            <person name="Wastling J."/>
            <person name="Pain A."/>
        </authorList>
    </citation>
    <scope>NUCLEOTIDE SEQUENCE</scope>
    <source>
        <strain evidence="9">Liverpool</strain>
    </source>
</reference>
<dbReference type="GO" id="GO:0016579">
    <property type="term" value="P:protein deubiquitination"/>
    <property type="evidence" value="ECO:0007669"/>
    <property type="project" value="InterPro"/>
</dbReference>
<name>F0VK36_NEOCL</name>
<feature type="compositionally biased region" description="Low complexity" evidence="6">
    <location>
        <begin position="215"/>
        <end position="231"/>
    </location>
</feature>
<feature type="region of interest" description="Disordered" evidence="6">
    <location>
        <begin position="650"/>
        <end position="674"/>
    </location>
</feature>
<feature type="region of interest" description="Disordered" evidence="6">
    <location>
        <begin position="363"/>
        <end position="386"/>
    </location>
</feature>
<comment type="catalytic activity">
    <reaction evidence="1">
        <text>Thiol-dependent hydrolysis of ester, thioester, amide, peptide and isopeptide bonds formed by the C-terminal Gly of ubiquitin (a 76-residue protein attached to proteins as an intracellular targeting signal).</text>
        <dbReference type="EC" id="3.4.19.12"/>
    </reaction>
</comment>
<dbReference type="GO" id="GO:0004843">
    <property type="term" value="F:cysteine-type deubiquitinase activity"/>
    <property type="evidence" value="ECO:0007669"/>
    <property type="project" value="UniProtKB-EC"/>
</dbReference>